<gene>
    <name evidence="2" type="ORF">HKBW3S06_01619</name>
</gene>
<evidence type="ECO:0000256" key="1">
    <source>
        <dbReference type="SAM" id="MobiDB-lite"/>
    </source>
</evidence>
<sequence length="58" mass="6849">MRRYIFTAHAEERLIDEDITEQEAIAAIERPRRKLKGKKPGRYEVKAKPHDKMTEISP</sequence>
<evidence type="ECO:0000313" key="2">
    <source>
        <dbReference type="EMBL" id="GFP22391.1"/>
    </source>
</evidence>
<evidence type="ECO:0000313" key="3">
    <source>
        <dbReference type="Proteomes" id="UP000580051"/>
    </source>
</evidence>
<reference evidence="2 3" key="1">
    <citation type="journal article" date="2020" name="Front. Microbiol.">
        <title>Single-cell genomics of novel Actinobacteria with the Wood-Ljungdahl pathway discovered in a serpentinizing system.</title>
        <authorList>
            <person name="Merino N."/>
            <person name="Kawai M."/>
            <person name="Boyd E.S."/>
            <person name="Colman D.R."/>
            <person name="McGlynn S.E."/>
            <person name="Nealson K.H."/>
            <person name="Kurokawa K."/>
            <person name="Hongoh Y."/>
        </authorList>
    </citation>
    <scope>NUCLEOTIDE SEQUENCE [LARGE SCALE GENOMIC DNA]</scope>
    <source>
        <strain evidence="2 3">S06</strain>
    </source>
</reference>
<comment type="caution">
    <text evidence="2">The sequence shown here is derived from an EMBL/GenBank/DDBJ whole genome shotgun (WGS) entry which is preliminary data.</text>
</comment>
<name>A0A6V8NT22_9ACTN</name>
<feature type="compositionally biased region" description="Basic residues" evidence="1">
    <location>
        <begin position="31"/>
        <end position="40"/>
    </location>
</feature>
<organism evidence="2 3">
    <name type="scientific">Candidatus Hakubella thermalkaliphila</name>
    <dbReference type="NCBI Taxonomy" id="2754717"/>
    <lineage>
        <taxon>Bacteria</taxon>
        <taxon>Bacillati</taxon>
        <taxon>Actinomycetota</taxon>
        <taxon>Actinomycetota incertae sedis</taxon>
        <taxon>Candidatus Hakubellales</taxon>
        <taxon>Candidatus Hakubellaceae</taxon>
        <taxon>Candidatus Hakubella</taxon>
    </lineage>
</organism>
<dbReference type="RefSeq" id="WP_176227363.1">
    <property type="nucleotide sequence ID" value="NZ_BLRV01000390.1"/>
</dbReference>
<dbReference type="EMBL" id="BLRV01000390">
    <property type="protein sequence ID" value="GFP22391.1"/>
    <property type="molecule type" value="Genomic_DNA"/>
</dbReference>
<protein>
    <submittedName>
        <fullName evidence="2">Uncharacterized protein</fullName>
    </submittedName>
</protein>
<dbReference type="AlphaFoldDB" id="A0A6V8NT22"/>
<dbReference type="Proteomes" id="UP000580051">
    <property type="component" value="Unassembled WGS sequence"/>
</dbReference>
<feature type="region of interest" description="Disordered" evidence="1">
    <location>
        <begin position="30"/>
        <end position="58"/>
    </location>
</feature>
<accession>A0A6V8NT22</accession>
<feature type="compositionally biased region" description="Basic and acidic residues" evidence="1">
    <location>
        <begin position="41"/>
        <end position="58"/>
    </location>
</feature>
<proteinExistence type="predicted"/>